<reference evidence="2" key="2">
    <citation type="submission" date="2021-09" db="EMBL/GenBank/DDBJ databases">
        <authorList>
            <person name="Gilroy R."/>
        </authorList>
    </citation>
    <scope>NUCLEOTIDE SEQUENCE</scope>
    <source>
        <strain evidence="2">CHK55-1828</strain>
    </source>
</reference>
<dbReference type="GO" id="GO:0016020">
    <property type="term" value="C:membrane"/>
    <property type="evidence" value="ECO:0007669"/>
    <property type="project" value="GOC"/>
</dbReference>
<evidence type="ECO:0000313" key="3">
    <source>
        <dbReference type="Proteomes" id="UP000717835"/>
    </source>
</evidence>
<protein>
    <submittedName>
        <fullName evidence="2">Glycosyltransferase</fullName>
    </submittedName>
</protein>
<dbReference type="InterPro" id="IPR029044">
    <property type="entry name" value="Nucleotide-diphossugar_trans"/>
</dbReference>
<evidence type="ECO:0000256" key="1">
    <source>
        <dbReference type="ARBA" id="ARBA00022679"/>
    </source>
</evidence>
<dbReference type="SUPFAM" id="SSF53448">
    <property type="entry name" value="Nucleotide-diphospho-sugar transferases"/>
    <property type="match status" value="1"/>
</dbReference>
<dbReference type="GO" id="GO:0051999">
    <property type="term" value="P:mannosyl-inositol phosphorylceramide biosynthetic process"/>
    <property type="evidence" value="ECO:0007669"/>
    <property type="project" value="TreeGrafter"/>
</dbReference>
<dbReference type="RefSeq" id="WP_022019981.1">
    <property type="nucleotide sequence ID" value="NZ_DYVX01000070.1"/>
</dbReference>
<organism evidence="2 3">
    <name type="scientific">Mediterranea massiliensis</name>
    <dbReference type="NCBI Taxonomy" id="1841865"/>
    <lineage>
        <taxon>Bacteria</taxon>
        <taxon>Pseudomonadati</taxon>
        <taxon>Bacteroidota</taxon>
        <taxon>Bacteroidia</taxon>
        <taxon>Bacteroidales</taxon>
        <taxon>Bacteroidaceae</taxon>
        <taxon>Mediterranea</taxon>
    </lineage>
</organism>
<keyword evidence="1" id="KW-0808">Transferase</keyword>
<dbReference type="Pfam" id="PF04488">
    <property type="entry name" value="Gly_transf_sug"/>
    <property type="match status" value="1"/>
</dbReference>
<dbReference type="Gene3D" id="3.90.550.20">
    <property type="match status" value="1"/>
</dbReference>
<accession>A0A921LE93</accession>
<dbReference type="GO" id="GO:0000030">
    <property type="term" value="F:mannosyltransferase activity"/>
    <property type="evidence" value="ECO:0007669"/>
    <property type="project" value="TreeGrafter"/>
</dbReference>
<dbReference type="PANTHER" id="PTHR32385:SF15">
    <property type="entry name" value="INOSITOL PHOSPHOCERAMIDE MANNOSYLTRANSFERASE 1"/>
    <property type="match status" value="1"/>
</dbReference>
<reference evidence="2" key="1">
    <citation type="journal article" date="2021" name="PeerJ">
        <title>Extensive microbial diversity within the chicken gut microbiome revealed by metagenomics and culture.</title>
        <authorList>
            <person name="Gilroy R."/>
            <person name="Ravi A."/>
            <person name="Getino M."/>
            <person name="Pursley I."/>
            <person name="Horton D.L."/>
            <person name="Alikhan N.F."/>
            <person name="Baker D."/>
            <person name="Gharbi K."/>
            <person name="Hall N."/>
            <person name="Watson M."/>
            <person name="Adriaenssens E.M."/>
            <person name="Foster-Nyarko E."/>
            <person name="Jarju S."/>
            <person name="Secka A."/>
            <person name="Antonio M."/>
            <person name="Oren A."/>
            <person name="Chaudhuri R.R."/>
            <person name="La Ragione R."/>
            <person name="Hildebrand F."/>
            <person name="Pallen M.J."/>
        </authorList>
    </citation>
    <scope>NUCLEOTIDE SEQUENCE</scope>
    <source>
        <strain evidence="2">CHK55-1828</strain>
    </source>
</reference>
<dbReference type="InterPro" id="IPR007577">
    <property type="entry name" value="GlycoTrfase_DXD_sugar-bd_CS"/>
</dbReference>
<gene>
    <name evidence="2" type="ORF">K8W02_08605</name>
</gene>
<evidence type="ECO:0000313" key="2">
    <source>
        <dbReference type="EMBL" id="HJF92427.1"/>
    </source>
</evidence>
<dbReference type="InterPro" id="IPR051706">
    <property type="entry name" value="Glycosyltransferase_domain"/>
</dbReference>
<dbReference type="AlphaFoldDB" id="A0A921LE93"/>
<name>A0A921LE93_9BACT</name>
<dbReference type="PANTHER" id="PTHR32385">
    <property type="entry name" value="MANNOSYL PHOSPHORYLINOSITOL CERAMIDE SYNTHASE"/>
    <property type="match status" value="1"/>
</dbReference>
<sequence length="235" mass="27805">MIPKIIHLCWFSNDPFPVEIKICLDSWKRVLPDYEVRRWTYEDAKAIGCRFIDEALMARKWAFAADVVRFYAVYKEGGVYMDSDILMKKRFDRFIPEHGFATFHEHIGQQLQLQAAFLMGEKGNAYCKAVFDYYNQRPFLKPDGTYDLTISPVVMLDMAYARGYKPEDTEQHLEDDVVIYPGYYLTPCNRGVEVHPDAFALHTIYGSWRTRKLGRRIELYVKHLFKVCRYLLLRR</sequence>
<proteinExistence type="predicted"/>
<dbReference type="Proteomes" id="UP000717835">
    <property type="component" value="Unassembled WGS sequence"/>
</dbReference>
<dbReference type="EMBL" id="DYVX01000070">
    <property type="protein sequence ID" value="HJF92427.1"/>
    <property type="molecule type" value="Genomic_DNA"/>
</dbReference>
<comment type="caution">
    <text evidence="2">The sequence shown here is derived from an EMBL/GenBank/DDBJ whole genome shotgun (WGS) entry which is preliminary data.</text>
</comment>